<evidence type="ECO:0000313" key="1">
    <source>
        <dbReference type="EMBL" id="KAK4030435.1"/>
    </source>
</evidence>
<keyword evidence="2" id="KW-1185">Reference proteome</keyword>
<protein>
    <submittedName>
        <fullName evidence="1">Uncharacterized protein</fullName>
    </submittedName>
</protein>
<sequence length="104" mass="11706">MFTLKREQGYNFDLRARTDIPMWLIASAIQRRFGDMRLKGHTSYESSLGRSLLATVRGLLIAKGAGCVSQGGIVLIYYFPYRQTTNNDHTTAFFGLAPVAIWQS</sequence>
<gene>
    <name evidence="1" type="ORF">OUZ56_023502</name>
</gene>
<dbReference type="Proteomes" id="UP001234178">
    <property type="component" value="Unassembled WGS sequence"/>
</dbReference>
<name>A0ABR0AZD8_9CRUS</name>
<dbReference type="EMBL" id="JAOYFB010000039">
    <property type="protein sequence ID" value="KAK4030435.1"/>
    <property type="molecule type" value="Genomic_DNA"/>
</dbReference>
<accession>A0ABR0AZD8</accession>
<proteinExistence type="predicted"/>
<reference evidence="1 2" key="1">
    <citation type="journal article" date="2023" name="Nucleic Acids Res.">
        <title>The hologenome of Daphnia magna reveals possible DNA methylation and microbiome-mediated evolution of the host genome.</title>
        <authorList>
            <person name="Chaturvedi A."/>
            <person name="Li X."/>
            <person name="Dhandapani V."/>
            <person name="Marshall H."/>
            <person name="Kissane S."/>
            <person name="Cuenca-Cambronero M."/>
            <person name="Asole G."/>
            <person name="Calvet F."/>
            <person name="Ruiz-Romero M."/>
            <person name="Marangio P."/>
            <person name="Guigo R."/>
            <person name="Rago D."/>
            <person name="Mirbahai L."/>
            <person name="Eastwood N."/>
            <person name="Colbourne J.K."/>
            <person name="Zhou J."/>
            <person name="Mallon E."/>
            <person name="Orsini L."/>
        </authorList>
    </citation>
    <scope>NUCLEOTIDE SEQUENCE [LARGE SCALE GENOMIC DNA]</scope>
    <source>
        <strain evidence="1">LRV0_1</strain>
    </source>
</reference>
<evidence type="ECO:0000313" key="2">
    <source>
        <dbReference type="Proteomes" id="UP001234178"/>
    </source>
</evidence>
<organism evidence="1 2">
    <name type="scientific">Daphnia magna</name>
    <dbReference type="NCBI Taxonomy" id="35525"/>
    <lineage>
        <taxon>Eukaryota</taxon>
        <taxon>Metazoa</taxon>
        <taxon>Ecdysozoa</taxon>
        <taxon>Arthropoda</taxon>
        <taxon>Crustacea</taxon>
        <taxon>Branchiopoda</taxon>
        <taxon>Diplostraca</taxon>
        <taxon>Cladocera</taxon>
        <taxon>Anomopoda</taxon>
        <taxon>Daphniidae</taxon>
        <taxon>Daphnia</taxon>
    </lineage>
</organism>
<comment type="caution">
    <text evidence="1">The sequence shown here is derived from an EMBL/GenBank/DDBJ whole genome shotgun (WGS) entry which is preliminary data.</text>
</comment>